<evidence type="ECO:0000313" key="1">
    <source>
        <dbReference type="EMBL" id="CAP41579.1"/>
    </source>
</evidence>
<dbReference type="Pfam" id="PF02515">
    <property type="entry name" value="CoA_transf_3"/>
    <property type="match status" value="1"/>
</dbReference>
<accession>A9IDN8</accession>
<dbReference type="AlphaFoldDB" id="A9IDN8"/>
<dbReference type="InterPro" id="IPR023606">
    <property type="entry name" value="CoA-Trfase_III_dom_1_sf"/>
</dbReference>
<dbReference type="PANTHER" id="PTHR48228:SF5">
    <property type="entry name" value="ALPHA-METHYLACYL-COA RACEMASE"/>
    <property type="match status" value="1"/>
</dbReference>
<dbReference type="InterPro" id="IPR044855">
    <property type="entry name" value="CoA-Trfase_III_dom3_sf"/>
</dbReference>
<dbReference type="Proteomes" id="UP000001225">
    <property type="component" value="Chromosome"/>
</dbReference>
<dbReference type="Gene3D" id="3.40.50.10540">
    <property type="entry name" value="Crotonobetainyl-coa:carnitine coa-transferase, domain 1"/>
    <property type="match status" value="1"/>
</dbReference>
<dbReference type="STRING" id="94624.Bpet1245"/>
<dbReference type="EMBL" id="AM902716">
    <property type="protein sequence ID" value="CAP41579.1"/>
    <property type="molecule type" value="Genomic_DNA"/>
</dbReference>
<dbReference type="PANTHER" id="PTHR48228">
    <property type="entry name" value="SUCCINYL-COA--D-CITRAMALATE COA-TRANSFERASE"/>
    <property type="match status" value="1"/>
</dbReference>
<organism evidence="1 2">
    <name type="scientific">Bordetella petrii (strain ATCC BAA-461 / DSM 12804 / CCUG 43448 / CIP 107267 / Se-1111R)</name>
    <dbReference type="NCBI Taxonomy" id="340100"/>
    <lineage>
        <taxon>Bacteria</taxon>
        <taxon>Pseudomonadati</taxon>
        <taxon>Pseudomonadota</taxon>
        <taxon>Betaproteobacteria</taxon>
        <taxon>Burkholderiales</taxon>
        <taxon>Alcaligenaceae</taxon>
        <taxon>Bordetella</taxon>
    </lineage>
</organism>
<dbReference type="GO" id="GO:0003824">
    <property type="term" value="F:catalytic activity"/>
    <property type="evidence" value="ECO:0007669"/>
    <property type="project" value="InterPro"/>
</dbReference>
<gene>
    <name evidence="1" type="ordered locus">Bpet1245</name>
</gene>
<reference evidence="1 2" key="1">
    <citation type="journal article" date="2008" name="BMC Genomics">
        <title>The missing link: Bordetella petrii is endowed with both the metabolic versatility of environmental bacteria and virulence traits of pathogenic Bordetellae.</title>
        <authorList>
            <person name="Gross R."/>
            <person name="Guzman C.A."/>
            <person name="Sebaihia M."/>
            <person name="Martins Dos Santos V.A."/>
            <person name="Pieper D.H."/>
            <person name="Koebnik R."/>
            <person name="Lechner M."/>
            <person name="Bartels D."/>
            <person name="Buhrmester J."/>
            <person name="Choudhuri J.V."/>
            <person name="Ebensen T."/>
            <person name="Gaigalat L."/>
            <person name="Herrmann S."/>
            <person name="Khachane A.N."/>
            <person name="Larisch C."/>
            <person name="Link S."/>
            <person name="Linke B."/>
            <person name="Meyer F."/>
            <person name="Mormann S."/>
            <person name="Nakunst D."/>
            <person name="Rueckert C."/>
            <person name="Schneiker-Bekel S."/>
            <person name="Schulze K."/>
            <person name="Vorhoelter F.J."/>
            <person name="Yevsa T."/>
            <person name="Engle J.T."/>
            <person name="Goldman W.E."/>
            <person name="Puehler A."/>
            <person name="Goebel U.B."/>
            <person name="Goesmann A."/>
            <person name="Bloecker H."/>
            <person name="Kaiser O."/>
            <person name="Martinez-Arias R."/>
        </authorList>
    </citation>
    <scope>NUCLEOTIDE SEQUENCE [LARGE SCALE GENOMIC DNA]</scope>
    <source>
        <strain evidence="2">ATCC BAA-461 / DSM 12804 / CCUG 43448 / CIP 107267 / Se-1111R</strain>
    </source>
</reference>
<evidence type="ECO:0000313" key="2">
    <source>
        <dbReference type="Proteomes" id="UP000001225"/>
    </source>
</evidence>
<name>A9IDN8_BORPD</name>
<dbReference type="InterPro" id="IPR050509">
    <property type="entry name" value="CoA-transferase_III"/>
</dbReference>
<dbReference type="Gene3D" id="3.30.1540.10">
    <property type="entry name" value="formyl-coa transferase, domain 3"/>
    <property type="match status" value="1"/>
</dbReference>
<protein>
    <submittedName>
        <fullName evidence="1">Uncharacterized protein</fullName>
    </submittedName>
</protein>
<sequence>MSQPLKGIKVLDFSTLLPGPMCTLILAEAGADVIKLERASGDEMRGYSPRFGDDSVNFVLLNRGKRSACLDLKADADRARVLELVRDVDVVVEQFRPGVMQRLGLDYERLSQINPGLVYCSITTYGQHGPKALRASHDLNFQAETGMLALSADANGAPIVPPTLTGDIAAGAYPAVVNILLALRQRDMDGKGQHLDISMTDNLFTLMYWALGNGWSEGKWPRPGKELVTGGSLRYAIYRTSDGRYLSAAPLEDRFWNNFLTLIGAADLVGEKDEEAMRAEVERIIASEPASHWLRKFDGHDVCVSEAVNIEQAVQDPHFKARGIFDCEVVNSSGRSMPALPVPVCRSFRSGELRVAAPALGEHTNEIAGHTTGDHNR</sequence>
<dbReference type="eggNOG" id="COG1804">
    <property type="taxonomic scope" value="Bacteria"/>
</dbReference>
<dbReference type="KEGG" id="bpt:Bpet1245"/>
<keyword evidence="2" id="KW-1185">Reference proteome</keyword>
<proteinExistence type="predicted"/>
<dbReference type="SUPFAM" id="SSF89796">
    <property type="entry name" value="CoA-transferase family III (CaiB/BaiF)"/>
    <property type="match status" value="1"/>
</dbReference>
<dbReference type="InterPro" id="IPR003673">
    <property type="entry name" value="CoA-Trfase_fam_III"/>
</dbReference>